<proteinExistence type="inferred from homology"/>
<evidence type="ECO:0000313" key="15">
    <source>
        <dbReference type="Proteomes" id="UP000029228"/>
    </source>
</evidence>
<evidence type="ECO:0000256" key="9">
    <source>
        <dbReference type="ARBA" id="ARBA00023098"/>
    </source>
</evidence>
<keyword evidence="5" id="KW-0276">Fatty acid metabolism</keyword>
<dbReference type="GO" id="GO:0006633">
    <property type="term" value="P:fatty acid biosynthetic process"/>
    <property type="evidence" value="ECO:0007669"/>
    <property type="project" value="UniProtKB-KW"/>
</dbReference>
<dbReference type="PANTHER" id="PTHR11351">
    <property type="entry name" value="ACYL-COA DESATURASE"/>
    <property type="match status" value="1"/>
</dbReference>
<evidence type="ECO:0000256" key="7">
    <source>
        <dbReference type="ARBA" id="ARBA00023002"/>
    </source>
</evidence>
<sequence length="226" mass="25708">MLLYFAGCLLRRVTIVFGPTKPMKPTRRCDISLRLAVLLRYKTARYIGLRTIVFITSMSITTTKIPTLLSVDSGTRTLVGCYGNIRLSVMMITVIVEIYKRPVVMWQHKHYVLLALLTNFGIPIALGLLYGDLIGFVLVGGALRLVLSHHTTFFINSLAHIWGTQPYTSKNTARDNGILAFFTFGEGYHNFHHIFEHDYRNGIRWWQFDPTKWLIRGSASIGLAQT</sequence>
<organism evidence="14 15">
    <name type="scientific">Vibrio maritimus</name>
    <dbReference type="NCBI Taxonomy" id="990268"/>
    <lineage>
        <taxon>Bacteria</taxon>
        <taxon>Pseudomonadati</taxon>
        <taxon>Pseudomonadota</taxon>
        <taxon>Gammaproteobacteria</taxon>
        <taxon>Vibrionales</taxon>
        <taxon>Vibrionaceae</taxon>
        <taxon>Vibrio</taxon>
    </lineage>
</organism>
<evidence type="ECO:0000256" key="1">
    <source>
        <dbReference type="ARBA" id="ARBA00004141"/>
    </source>
</evidence>
<dbReference type="InterPro" id="IPR005804">
    <property type="entry name" value="FA_desaturase_dom"/>
</dbReference>
<evidence type="ECO:0000256" key="4">
    <source>
        <dbReference type="ARBA" id="ARBA00022692"/>
    </source>
</evidence>
<evidence type="ECO:0000256" key="12">
    <source>
        <dbReference type="SAM" id="Phobius"/>
    </source>
</evidence>
<comment type="similarity">
    <text evidence="2">Belongs to the fatty acid desaturase type 2 family.</text>
</comment>
<keyword evidence="6 12" id="KW-1133">Transmembrane helix</keyword>
<dbReference type="Proteomes" id="UP000029228">
    <property type="component" value="Unassembled WGS sequence"/>
</dbReference>
<dbReference type="EC" id="1.14.19.1" evidence="14"/>
<keyword evidence="11" id="KW-0275">Fatty acid biosynthesis</keyword>
<comment type="subcellular location">
    <subcellularLocation>
        <location evidence="1">Membrane</location>
        <topology evidence="1">Multi-pass membrane protein</topology>
    </subcellularLocation>
</comment>
<keyword evidence="4 12" id="KW-0812">Transmembrane</keyword>
<evidence type="ECO:0000256" key="5">
    <source>
        <dbReference type="ARBA" id="ARBA00022832"/>
    </source>
</evidence>
<gene>
    <name evidence="14" type="ORF">JCM19235_2177</name>
</gene>
<reference evidence="14 15" key="1">
    <citation type="submission" date="2014-09" db="EMBL/GenBank/DDBJ databases">
        <title>Vibrio maritimus JCM 19235. (C45) whole genome shotgun sequence.</title>
        <authorList>
            <person name="Sawabe T."/>
            <person name="Meirelles P."/>
            <person name="Nakanishi M."/>
            <person name="Sayaka M."/>
            <person name="Hattori M."/>
            <person name="Ohkuma M."/>
        </authorList>
    </citation>
    <scope>NUCLEOTIDE SEQUENCE [LARGE SCALE GENOMIC DNA]</scope>
    <source>
        <strain evidence="15">JCM19235</strain>
    </source>
</reference>
<evidence type="ECO:0000256" key="2">
    <source>
        <dbReference type="ARBA" id="ARBA00008749"/>
    </source>
</evidence>
<dbReference type="EMBL" id="BBMR01000003">
    <property type="protein sequence ID" value="GAL18754.1"/>
    <property type="molecule type" value="Genomic_DNA"/>
</dbReference>
<protein>
    <submittedName>
        <fullName evidence="14">Fatty acid desaturase</fullName>
        <ecNumber evidence="14">1.14.19.1</ecNumber>
    </submittedName>
</protein>
<name>A0A090RWZ2_9VIBR</name>
<keyword evidence="7 14" id="KW-0560">Oxidoreductase</keyword>
<dbReference type="PRINTS" id="PR00075">
    <property type="entry name" value="FACDDSATRASE"/>
</dbReference>
<dbReference type="AlphaFoldDB" id="A0A090RWZ2"/>
<evidence type="ECO:0000256" key="6">
    <source>
        <dbReference type="ARBA" id="ARBA00022989"/>
    </source>
</evidence>
<dbReference type="GO" id="GO:0016020">
    <property type="term" value="C:membrane"/>
    <property type="evidence" value="ECO:0007669"/>
    <property type="project" value="UniProtKB-SubCell"/>
</dbReference>
<feature type="domain" description="Fatty acid desaturase" evidence="13">
    <location>
        <begin position="95"/>
        <end position="216"/>
    </location>
</feature>
<comment type="caution">
    <text evidence="14">The sequence shown here is derived from an EMBL/GenBank/DDBJ whole genome shotgun (WGS) entry which is preliminary data.</text>
</comment>
<evidence type="ECO:0000259" key="13">
    <source>
        <dbReference type="Pfam" id="PF00487"/>
    </source>
</evidence>
<keyword evidence="10 12" id="KW-0472">Membrane</keyword>
<evidence type="ECO:0000256" key="3">
    <source>
        <dbReference type="ARBA" id="ARBA00022516"/>
    </source>
</evidence>
<dbReference type="STRING" id="990268.JCM19235_2177"/>
<evidence type="ECO:0000256" key="11">
    <source>
        <dbReference type="ARBA" id="ARBA00023160"/>
    </source>
</evidence>
<keyword evidence="9" id="KW-0443">Lipid metabolism</keyword>
<keyword evidence="15" id="KW-1185">Reference proteome</keyword>
<evidence type="ECO:0000256" key="8">
    <source>
        <dbReference type="ARBA" id="ARBA00023004"/>
    </source>
</evidence>
<keyword evidence="8" id="KW-0408">Iron</keyword>
<accession>A0A090RWZ2</accession>
<evidence type="ECO:0000256" key="10">
    <source>
        <dbReference type="ARBA" id="ARBA00023136"/>
    </source>
</evidence>
<dbReference type="Pfam" id="PF00487">
    <property type="entry name" value="FA_desaturase"/>
    <property type="match status" value="1"/>
</dbReference>
<evidence type="ECO:0000313" key="14">
    <source>
        <dbReference type="EMBL" id="GAL18754.1"/>
    </source>
</evidence>
<dbReference type="CDD" id="cd03505">
    <property type="entry name" value="Delta9-FADS-like"/>
    <property type="match status" value="1"/>
</dbReference>
<feature type="transmembrane region" description="Helical" evidence="12">
    <location>
        <begin position="77"/>
        <end position="99"/>
    </location>
</feature>
<dbReference type="GO" id="GO:0004768">
    <property type="term" value="F:stearoyl-CoA 9-desaturase activity"/>
    <property type="evidence" value="ECO:0007669"/>
    <property type="project" value="UniProtKB-EC"/>
</dbReference>
<feature type="transmembrane region" description="Helical" evidence="12">
    <location>
        <begin position="47"/>
        <end position="65"/>
    </location>
</feature>
<dbReference type="InterPro" id="IPR015876">
    <property type="entry name" value="Acyl-CoA_DS"/>
</dbReference>
<feature type="transmembrane region" description="Helical" evidence="12">
    <location>
        <begin position="111"/>
        <end position="130"/>
    </location>
</feature>
<dbReference type="PANTHER" id="PTHR11351:SF31">
    <property type="entry name" value="DESATURASE 1, ISOFORM A-RELATED"/>
    <property type="match status" value="1"/>
</dbReference>
<keyword evidence="3" id="KW-0444">Lipid biosynthesis</keyword>